<dbReference type="InterPro" id="IPR036291">
    <property type="entry name" value="NAD(P)-bd_dom_sf"/>
</dbReference>
<evidence type="ECO:0008006" key="2">
    <source>
        <dbReference type="Google" id="ProtNLM"/>
    </source>
</evidence>
<dbReference type="Gene3D" id="3.40.50.720">
    <property type="entry name" value="NAD(P)-binding Rossmann-like Domain"/>
    <property type="match status" value="1"/>
</dbReference>
<dbReference type="PANTHER" id="PTHR43313:SF1">
    <property type="entry name" value="3BETA-HYDROXYSTEROID DEHYDROGENASE DHS-16"/>
    <property type="match status" value="1"/>
</dbReference>
<name>A0A381SIG6_9ZZZZ</name>
<dbReference type="PROSITE" id="PS00061">
    <property type="entry name" value="ADH_SHORT"/>
    <property type="match status" value="1"/>
</dbReference>
<evidence type="ECO:0000313" key="1">
    <source>
        <dbReference type="EMBL" id="SVA01023.1"/>
    </source>
</evidence>
<dbReference type="SUPFAM" id="SSF51735">
    <property type="entry name" value="NAD(P)-binding Rossmann-fold domains"/>
    <property type="match status" value="1"/>
</dbReference>
<sequence>MMKKIVITGVSTGIGYSTAKILCNSGYLVYGSVRKEADAKKTKDDFGENFTPLIFDVTDAKSIQENAELVKNELKPGEVLSGLVNNAGVAMGGPVSLIDTDIFRKQFEVNFFGLIEVTKTFLPMLGAVKNSTVQGKIINISSVAGRNANPFVAPYSASKFAVEGFSDALRRELLLYGVDVILVEPGPIKTAIWDKVPDQENNEFTGTDYEPALRKFYTFFIEMGKKGLDADIIGNKVKDILQNPSPKTRYVITPNRFAHFTLPNLLPDRMFDKLIGKNLGLLKK</sequence>
<dbReference type="InterPro" id="IPR020904">
    <property type="entry name" value="Sc_DH/Rdtase_CS"/>
</dbReference>
<dbReference type="EMBL" id="UINC01002861">
    <property type="protein sequence ID" value="SVA01023.1"/>
    <property type="molecule type" value="Genomic_DNA"/>
</dbReference>
<gene>
    <name evidence="1" type="ORF">METZ01_LOCUS53877</name>
</gene>
<reference evidence="1" key="1">
    <citation type="submission" date="2018-05" db="EMBL/GenBank/DDBJ databases">
        <authorList>
            <person name="Lanie J.A."/>
            <person name="Ng W.-L."/>
            <person name="Kazmierczak K.M."/>
            <person name="Andrzejewski T.M."/>
            <person name="Davidsen T.M."/>
            <person name="Wayne K.J."/>
            <person name="Tettelin H."/>
            <person name="Glass J.I."/>
            <person name="Rusch D."/>
            <person name="Podicherti R."/>
            <person name="Tsui H.-C.T."/>
            <person name="Winkler M.E."/>
        </authorList>
    </citation>
    <scope>NUCLEOTIDE SEQUENCE</scope>
</reference>
<dbReference type="PANTHER" id="PTHR43313">
    <property type="entry name" value="SHORT-CHAIN DEHYDROGENASE/REDUCTASE FAMILY 9C"/>
    <property type="match status" value="1"/>
</dbReference>
<proteinExistence type="predicted"/>
<protein>
    <recommendedName>
        <fullName evidence="2">Oxidoreductase</fullName>
    </recommendedName>
</protein>
<accession>A0A381SIG6</accession>
<dbReference type="Pfam" id="PF00106">
    <property type="entry name" value="adh_short"/>
    <property type="match status" value="1"/>
</dbReference>
<dbReference type="GO" id="GO:0008202">
    <property type="term" value="P:steroid metabolic process"/>
    <property type="evidence" value="ECO:0007669"/>
    <property type="project" value="TreeGrafter"/>
</dbReference>
<dbReference type="InterPro" id="IPR002347">
    <property type="entry name" value="SDR_fam"/>
</dbReference>
<dbReference type="AlphaFoldDB" id="A0A381SIG6"/>
<dbReference type="PRINTS" id="PR00081">
    <property type="entry name" value="GDHRDH"/>
</dbReference>
<dbReference type="GO" id="GO:0016491">
    <property type="term" value="F:oxidoreductase activity"/>
    <property type="evidence" value="ECO:0007669"/>
    <property type="project" value="TreeGrafter"/>
</dbReference>
<organism evidence="1">
    <name type="scientific">marine metagenome</name>
    <dbReference type="NCBI Taxonomy" id="408172"/>
    <lineage>
        <taxon>unclassified sequences</taxon>
        <taxon>metagenomes</taxon>
        <taxon>ecological metagenomes</taxon>
    </lineage>
</organism>
<dbReference type="CDD" id="cd05374">
    <property type="entry name" value="17beta-HSD-like_SDR_c"/>
    <property type="match status" value="1"/>
</dbReference>
<dbReference type="PRINTS" id="PR00080">
    <property type="entry name" value="SDRFAMILY"/>
</dbReference>